<evidence type="ECO:0000256" key="4">
    <source>
        <dbReference type="SAM" id="MobiDB-lite"/>
    </source>
</evidence>
<dbReference type="AlphaFoldDB" id="A0A8J3SNW7"/>
<dbReference type="Pfam" id="PF07859">
    <property type="entry name" value="Abhydrolase_3"/>
    <property type="match status" value="1"/>
</dbReference>
<protein>
    <submittedName>
        <fullName evidence="6">Hydrolase</fullName>
    </submittedName>
</protein>
<dbReference type="Gene3D" id="3.40.50.1820">
    <property type="entry name" value="alpha/beta hydrolase"/>
    <property type="match status" value="1"/>
</dbReference>
<dbReference type="RefSeq" id="WP_204068293.1">
    <property type="nucleotide sequence ID" value="NZ_BOOJ01000063.1"/>
</dbReference>
<keyword evidence="7" id="KW-1185">Reference proteome</keyword>
<dbReference type="PROSITE" id="PS01174">
    <property type="entry name" value="LIPASE_GDXG_SER"/>
    <property type="match status" value="1"/>
</dbReference>
<evidence type="ECO:0000259" key="5">
    <source>
        <dbReference type="Pfam" id="PF07859"/>
    </source>
</evidence>
<dbReference type="InterPro" id="IPR002168">
    <property type="entry name" value="Lipase_GDXG_HIS_AS"/>
</dbReference>
<comment type="similarity">
    <text evidence="1">Belongs to the 'GDXG' lipolytic enzyme family.</text>
</comment>
<evidence type="ECO:0000313" key="6">
    <source>
        <dbReference type="EMBL" id="GIH96237.1"/>
    </source>
</evidence>
<organism evidence="6 7">
    <name type="scientific">Planobispora siamensis</name>
    <dbReference type="NCBI Taxonomy" id="936338"/>
    <lineage>
        <taxon>Bacteria</taxon>
        <taxon>Bacillati</taxon>
        <taxon>Actinomycetota</taxon>
        <taxon>Actinomycetes</taxon>
        <taxon>Streptosporangiales</taxon>
        <taxon>Streptosporangiaceae</taxon>
        <taxon>Planobispora</taxon>
    </lineage>
</organism>
<dbReference type="SUPFAM" id="SSF53474">
    <property type="entry name" value="alpha/beta-Hydrolases"/>
    <property type="match status" value="1"/>
</dbReference>
<evidence type="ECO:0000313" key="7">
    <source>
        <dbReference type="Proteomes" id="UP000619788"/>
    </source>
</evidence>
<dbReference type="PROSITE" id="PS01173">
    <property type="entry name" value="LIPASE_GDXG_HIS"/>
    <property type="match status" value="1"/>
</dbReference>
<dbReference type="InterPro" id="IPR050300">
    <property type="entry name" value="GDXG_lipolytic_enzyme"/>
</dbReference>
<evidence type="ECO:0000256" key="2">
    <source>
        <dbReference type="ARBA" id="ARBA00022801"/>
    </source>
</evidence>
<reference evidence="6 7" key="1">
    <citation type="submission" date="2021-01" db="EMBL/GenBank/DDBJ databases">
        <title>Whole genome shotgun sequence of Planobispora siamensis NBRC 107568.</title>
        <authorList>
            <person name="Komaki H."/>
            <person name="Tamura T."/>
        </authorList>
    </citation>
    <scope>NUCLEOTIDE SEQUENCE [LARGE SCALE GENOMIC DNA]</scope>
    <source>
        <strain evidence="6 7">NBRC 107568</strain>
    </source>
</reference>
<feature type="domain" description="Alpha/beta hydrolase fold-3" evidence="5">
    <location>
        <begin position="92"/>
        <end position="290"/>
    </location>
</feature>
<keyword evidence="2 6" id="KW-0378">Hydrolase</keyword>
<evidence type="ECO:0000256" key="3">
    <source>
        <dbReference type="PROSITE-ProRule" id="PRU10038"/>
    </source>
</evidence>
<feature type="active site" evidence="3">
    <location>
        <position position="166"/>
    </location>
</feature>
<feature type="region of interest" description="Disordered" evidence="4">
    <location>
        <begin position="324"/>
        <end position="351"/>
    </location>
</feature>
<dbReference type="EMBL" id="BOOJ01000063">
    <property type="protein sequence ID" value="GIH96237.1"/>
    <property type="molecule type" value="Genomic_DNA"/>
</dbReference>
<dbReference type="InterPro" id="IPR013094">
    <property type="entry name" value="AB_hydrolase_3"/>
</dbReference>
<dbReference type="Proteomes" id="UP000619788">
    <property type="component" value="Unassembled WGS sequence"/>
</dbReference>
<evidence type="ECO:0000256" key="1">
    <source>
        <dbReference type="ARBA" id="ARBA00010515"/>
    </source>
</evidence>
<proteinExistence type="inferred from homology"/>
<accession>A0A8J3SNW7</accession>
<dbReference type="PANTHER" id="PTHR48081">
    <property type="entry name" value="AB HYDROLASE SUPERFAMILY PROTEIN C4A8.06C"/>
    <property type="match status" value="1"/>
</dbReference>
<gene>
    <name evidence="6" type="ORF">Psi01_68670</name>
</gene>
<dbReference type="PANTHER" id="PTHR48081:SF30">
    <property type="entry name" value="ACETYL-HYDROLASE LIPR-RELATED"/>
    <property type="match status" value="1"/>
</dbReference>
<name>A0A8J3SNW7_9ACTN</name>
<comment type="caution">
    <text evidence="6">The sequence shown here is derived from an EMBL/GenBank/DDBJ whole genome shotgun (WGS) entry which is preliminary data.</text>
</comment>
<dbReference type="InterPro" id="IPR029058">
    <property type="entry name" value="AB_hydrolase_fold"/>
</dbReference>
<sequence length="351" mass="37787">MRHEIDVDVCPGYPVSWQASALNTIMRSTVKPLSELLLRSGFSVLAASHIVGLAGKVPLRLPAHVTLVHDRVGACAGEWVRAGQGLDESKVLLYLHGGGYFVCSPATHRPITWRLSVATRRPVLAVDYRQGPAHTLAQSLDDAVAAYRCLLEKGYDPADVLIAGDSAGGHLTLATLLALRDRGIELPAGAVCMSPWTDLSDTPRRTNRLVDPMISAGRVDWLARRWTAGLDARDPLVSPVFGDYAGLPPLMLITGSTEVLRDEGRRVAERARAAGVPVTYEEWRRMPHVFPILADILPEARLVFQHIARFVAAAQRLRDGGLPVRAAPAQDGPADEAPAGDHAIEADSAAA</sequence>
<dbReference type="GO" id="GO:0004806">
    <property type="term" value="F:triacylglycerol lipase activity"/>
    <property type="evidence" value="ECO:0007669"/>
    <property type="project" value="TreeGrafter"/>
</dbReference>
<dbReference type="InterPro" id="IPR033140">
    <property type="entry name" value="Lipase_GDXG_put_SER_AS"/>
</dbReference>